<reference evidence="1 2" key="1">
    <citation type="submission" date="2023-01" db="EMBL/GenBank/DDBJ databases">
        <title>Novel diversity within Roseofilum (Cyanobacteria; Desertifilaceae) from marine benthic mats with descriptions of four novel species.</title>
        <authorList>
            <person name="Wang Y."/>
            <person name="Berthold D.E."/>
            <person name="Hu J."/>
            <person name="Lefler F.W."/>
            <person name="Laughinghouse H.D. IV."/>
        </authorList>
    </citation>
    <scope>NUCLEOTIDE SEQUENCE [LARGE SCALE GENOMIC DNA]</scope>
    <source>
        <strain evidence="1 2">BLCC-M143</strain>
    </source>
</reference>
<organism evidence="1 2">
    <name type="scientific">Roseofilum casamattae BLCC-M143</name>
    <dbReference type="NCBI Taxonomy" id="3022442"/>
    <lineage>
        <taxon>Bacteria</taxon>
        <taxon>Bacillati</taxon>
        <taxon>Cyanobacteriota</taxon>
        <taxon>Cyanophyceae</taxon>
        <taxon>Desertifilales</taxon>
        <taxon>Desertifilaceae</taxon>
        <taxon>Roseofilum</taxon>
        <taxon>Roseofilum casamattae</taxon>
    </lineage>
</organism>
<evidence type="ECO:0000313" key="1">
    <source>
        <dbReference type="EMBL" id="MDJ1185315.1"/>
    </source>
</evidence>
<proteinExistence type="predicted"/>
<dbReference type="Proteomes" id="UP001232992">
    <property type="component" value="Unassembled WGS sequence"/>
</dbReference>
<dbReference type="EMBL" id="JAQOSQ010000031">
    <property type="protein sequence ID" value="MDJ1185315.1"/>
    <property type="molecule type" value="Genomic_DNA"/>
</dbReference>
<accession>A0ABT7C203</accession>
<comment type="caution">
    <text evidence="1">The sequence shown here is derived from an EMBL/GenBank/DDBJ whole genome shotgun (WGS) entry which is preliminary data.</text>
</comment>
<dbReference type="RefSeq" id="WP_283759959.1">
    <property type="nucleotide sequence ID" value="NZ_JAQOSQ010000031.1"/>
</dbReference>
<gene>
    <name evidence="1" type="ORF">PMH09_19185</name>
</gene>
<name>A0ABT7C203_9CYAN</name>
<keyword evidence="2" id="KW-1185">Reference proteome</keyword>
<evidence type="ECO:0000313" key="2">
    <source>
        <dbReference type="Proteomes" id="UP001232992"/>
    </source>
</evidence>
<protein>
    <submittedName>
        <fullName evidence="1">Uncharacterized protein</fullName>
    </submittedName>
</protein>
<sequence length="64" mass="7631">MLHDVLSDYCDRVEQAIQQCPNVYVERYEEEILTPTRVNLRIRLRFDRGYLLQEVIGAIADQFD</sequence>